<name>A0A9R1D630_9EURY</name>
<reference evidence="2" key="1">
    <citation type="journal article" date="2023" name="Front. Microbiol.">
        <title>Genomic-based phylogenetic and metabolic analyses of the genus Natronomonas, and description of Natronomonas aquatica sp. nov.</title>
        <authorList>
            <person name="Garcia-Roldan A."/>
            <person name="Duran-Viseras A."/>
            <person name="de la Haba R.R."/>
            <person name="Corral P."/>
            <person name="Sanchez-Porro C."/>
            <person name="Ventosa A."/>
        </authorList>
    </citation>
    <scope>NUCLEOTIDE SEQUENCE</scope>
    <source>
        <strain evidence="2">F2-12</strain>
    </source>
</reference>
<dbReference type="EMBL" id="JAHLKM010000002">
    <property type="protein sequence ID" value="MCQ4332542.1"/>
    <property type="molecule type" value="Genomic_DNA"/>
</dbReference>
<dbReference type="AlphaFoldDB" id="A0A9R1D630"/>
<accession>A0A9R1D630</accession>
<proteinExistence type="predicted"/>
<sequence>MTRTPYRAAVLALYQISVLLGIVLLPVALLANRAGIPFPLGRLLGRIDSAYERTAVAQS</sequence>
<organism evidence="2 3">
    <name type="scientific">Natronomonas aquatica</name>
    <dbReference type="NCBI Taxonomy" id="2841590"/>
    <lineage>
        <taxon>Archaea</taxon>
        <taxon>Methanobacteriati</taxon>
        <taxon>Methanobacteriota</taxon>
        <taxon>Stenosarchaea group</taxon>
        <taxon>Halobacteria</taxon>
        <taxon>Halobacteriales</taxon>
        <taxon>Natronomonadaceae</taxon>
        <taxon>Natronomonas</taxon>
    </lineage>
</organism>
<evidence type="ECO:0000313" key="2">
    <source>
        <dbReference type="EMBL" id="MCQ4332542.1"/>
    </source>
</evidence>
<evidence type="ECO:0000313" key="3">
    <source>
        <dbReference type="Proteomes" id="UP001139494"/>
    </source>
</evidence>
<keyword evidence="1" id="KW-1133">Transmembrane helix</keyword>
<protein>
    <submittedName>
        <fullName evidence="2">Uncharacterized protein</fullName>
    </submittedName>
</protein>
<feature type="transmembrane region" description="Helical" evidence="1">
    <location>
        <begin position="12"/>
        <end position="32"/>
    </location>
</feature>
<evidence type="ECO:0000256" key="1">
    <source>
        <dbReference type="SAM" id="Phobius"/>
    </source>
</evidence>
<keyword evidence="1" id="KW-0472">Membrane</keyword>
<comment type="caution">
    <text evidence="2">The sequence shown here is derived from an EMBL/GenBank/DDBJ whole genome shotgun (WGS) entry which is preliminary data.</text>
</comment>
<dbReference type="RefSeq" id="WP_256028469.1">
    <property type="nucleotide sequence ID" value="NZ_JAHLKM010000002.1"/>
</dbReference>
<keyword evidence="1" id="KW-0812">Transmembrane</keyword>
<dbReference type="Proteomes" id="UP001139494">
    <property type="component" value="Unassembled WGS sequence"/>
</dbReference>
<keyword evidence="3" id="KW-1185">Reference proteome</keyword>
<gene>
    <name evidence="2" type="ORF">KM295_03370</name>
</gene>